<dbReference type="HOGENOM" id="CLU_3064434_0_0_6"/>
<evidence type="ECO:0008006" key="3">
    <source>
        <dbReference type="Google" id="ProtNLM"/>
    </source>
</evidence>
<dbReference type="EMBL" id="CP003837">
    <property type="protein sequence ID" value="AGH44576.1"/>
    <property type="molecule type" value="Genomic_DNA"/>
</dbReference>
<dbReference type="KEGG" id="gps:C427_2467"/>
<organism evidence="1 2">
    <name type="scientific">Paraglaciecola psychrophila 170</name>
    <dbReference type="NCBI Taxonomy" id="1129794"/>
    <lineage>
        <taxon>Bacteria</taxon>
        <taxon>Pseudomonadati</taxon>
        <taxon>Pseudomonadota</taxon>
        <taxon>Gammaproteobacteria</taxon>
        <taxon>Alteromonadales</taxon>
        <taxon>Alteromonadaceae</taxon>
        <taxon>Paraglaciecola</taxon>
    </lineage>
</organism>
<reference evidence="1 2" key="1">
    <citation type="journal article" date="2013" name="Genome Announc.">
        <title>Complete Genome Sequence of Glaciecola psychrophila Strain 170T.</title>
        <authorList>
            <person name="Yin J."/>
            <person name="Chen J."/>
            <person name="Liu G."/>
            <person name="Yu Y."/>
            <person name="Song L."/>
            <person name="Wang X."/>
            <person name="Qu X."/>
        </authorList>
    </citation>
    <scope>NUCLEOTIDE SEQUENCE [LARGE SCALE GENOMIC DNA]</scope>
    <source>
        <strain evidence="1 2">170</strain>
    </source>
</reference>
<proteinExistence type="predicted"/>
<gene>
    <name evidence="1" type="ORF">C427_2467</name>
</gene>
<keyword evidence="2" id="KW-1185">Reference proteome</keyword>
<dbReference type="Proteomes" id="UP000011864">
    <property type="component" value="Chromosome"/>
</dbReference>
<dbReference type="InterPro" id="IPR036388">
    <property type="entry name" value="WH-like_DNA-bd_sf"/>
</dbReference>
<evidence type="ECO:0000313" key="2">
    <source>
        <dbReference type="Proteomes" id="UP000011864"/>
    </source>
</evidence>
<evidence type="ECO:0000313" key="1">
    <source>
        <dbReference type="EMBL" id="AGH44576.1"/>
    </source>
</evidence>
<dbReference type="STRING" id="1129794.C427_2467"/>
<name>K7A7H4_9ALTE</name>
<dbReference type="SUPFAM" id="SSF46894">
    <property type="entry name" value="C-terminal effector domain of the bipartite response regulators"/>
    <property type="match status" value="1"/>
</dbReference>
<accession>K7A7H4</accession>
<protein>
    <recommendedName>
        <fullName evidence="3">OmpR/PhoB-type domain-containing protein</fullName>
    </recommendedName>
</protein>
<dbReference type="eggNOG" id="COG0745">
    <property type="taxonomic scope" value="Bacteria"/>
</dbReference>
<dbReference type="AlphaFoldDB" id="K7A7H4"/>
<sequence>MLAYGWGISNKVNNNVTVAISELRSLLKNITDLEIITIHGKGYQLVNKKGLFK</sequence>
<dbReference type="GO" id="GO:0003677">
    <property type="term" value="F:DNA binding"/>
    <property type="evidence" value="ECO:0007669"/>
    <property type="project" value="InterPro"/>
</dbReference>
<dbReference type="PATRIC" id="fig|1129794.4.peg.2446"/>
<dbReference type="InterPro" id="IPR016032">
    <property type="entry name" value="Sig_transdc_resp-reg_C-effctor"/>
</dbReference>
<dbReference type="Gene3D" id="1.10.10.10">
    <property type="entry name" value="Winged helix-like DNA-binding domain superfamily/Winged helix DNA-binding domain"/>
    <property type="match status" value="1"/>
</dbReference>
<dbReference type="GO" id="GO:0006355">
    <property type="term" value="P:regulation of DNA-templated transcription"/>
    <property type="evidence" value="ECO:0007669"/>
    <property type="project" value="InterPro"/>
</dbReference>